<organism evidence="2 3">
    <name type="scientific">Ruminococcus bromii</name>
    <dbReference type="NCBI Taxonomy" id="40518"/>
    <lineage>
        <taxon>Bacteria</taxon>
        <taxon>Bacillati</taxon>
        <taxon>Bacillota</taxon>
        <taxon>Clostridia</taxon>
        <taxon>Eubacteriales</taxon>
        <taxon>Oscillospiraceae</taxon>
        <taxon>Ruminococcus</taxon>
    </lineage>
</organism>
<evidence type="ECO:0000256" key="1">
    <source>
        <dbReference type="ARBA" id="ARBA00023125"/>
    </source>
</evidence>
<dbReference type="GO" id="GO:0003700">
    <property type="term" value="F:DNA-binding transcription factor activity"/>
    <property type="evidence" value="ECO:0007669"/>
    <property type="project" value="TreeGrafter"/>
</dbReference>
<evidence type="ECO:0000313" key="2">
    <source>
        <dbReference type="EMBL" id="PKD27717.1"/>
    </source>
</evidence>
<comment type="caution">
    <text evidence="2">The sequence shown here is derived from an EMBL/GenBank/DDBJ whole genome shotgun (WGS) entry which is preliminary data.</text>
</comment>
<dbReference type="InterPro" id="IPR000944">
    <property type="entry name" value="Tscrpt_reg_Rrf2"/>
</dbReference>
<evidence type="ECO:0000313" key="3">
    <source>
        <dbReference type="Proteomes" id="UP000233425"/>
    </source>
</evidence>
<dbReference type="GO" id="GO:0003677">
    <property type="term" value="F:DNA binding"/>
    <property type="evidence" value="ECO:0007669"/>
    <property type="project" value="UniProtKB-KW"/>
</dbReference>
<dbReference type="InterPro" id="IPR036390">
    <property type="entry name" value="WH_DNA-bd_sf"/>
</dbReference>
<dbReference type="RefSeq" id="WP_169923298.1">
    <property type="nucleotide sequence ID" value="NZ_CABMMZ010000069.1"/>
</dbReference>
<dbReference type="AlphaFoldDB" id="A0A2N0UL63"/>
<dbReference type="EMBL" id="NNSR01000069">
    <property type="protein sequence ID" value="PKD27717.1"/>
    <property type="molecule type" value="Genomic_DNA"/>
</dbReference>
<dbReference type="SUPFAM" id="SSF46785">
    <property type="entry name" value="Winged helix' DNA-binding domain"/>
    <property type="match status" value="1"/>
</dbReference>
<dbReference type="Gene3D" id="1.10.10.10">
    <property type="entry name" value="Winged helix-like DNA-binding domain superfamily/Winged helix DNA-binding domain"/>
    <property type="match status" value="1"/>
</dbReference>
<dbReference type="PROSITE" id="PS51197">
    <property type="entry name" value="HTH_RRF2_2"/>
    <property type="match status" value="1"/>
</dbReference>
<dbReference type="Proteomes" id="UP000233425">
    <property type="component" value="Unassembled WGS sequence"/>
</dbReference>
<dbReference type="InterPro" id="IPR036388">
    <property type="entry name" value="WH-like_DNA-bd_sf"/>
</dbReference>
<dbReference type="PANTHER" id="PTHR33221:SF5">
    <property type="entry name" value="HTH-TYPE TRANSCRIPTIONAL REGULATOR ISCR"/>
    <property type="match status" value="1"/>
</dbReference>
<dbReference type="GO" id="GO:0005829">
    <property type="term" value="C:cytosol"/>
    <property type="evidence" value="ECO:0007669"/>
    <property type="project" value="TreeGrafter"/>
</dbReference>
<dbReference type="PANTHER" id="PTHR33221">
    <property type="entry name" value="WINGED HELIX-TURN-HELIX TRANSCRIPTIONAL REGULATOR, RRF2 FAMILY"/>
    <property type="match status" value="1"/>
</dbReference>
<name>A0A2N0UL63_9FIRM</name>
<accession>A0A2N0UL63</accession>
<dbReference type="NCBIfam" id="TIGR00738">
    <property type="entry name" value="rrf2_super"/>
    <property type="match status" value="1"/>
</dbReference>
<protein>
    <submittedName>
        <fullName evidence="2">HTH-type transcriptional regulator IscR</fullName>
    </submittedName>
</protein>
<gene>
    <name evidence="2" type="primary">iscR</name>
    <name evidence="2" type="ORF">RBATCC27255_01481</name>
</gene>
<keyword evidence="3" id="KW-1185">Reference proteome</keyword>
<reference evidence="2" key="1">
    <citation type="journal article" date="2018" name="Environ. Microbiol.">
        <title>Sporulation capability and amylosome conservation among diverse human colonic and rumen isolates of the keystone starch-degrader Ruminococcus bromii.</title>
        <authorList>
            <person name="Mukhopadhya I."/>
            <person name="Morais S."/>
            <person name="Laverde-Gomez J."/>
            <person name="Sheridan P.O."/>
            <person name="Walker A.W."/>
            <person name="Kelly W."/>
            <person name="Klieve A.V."/>
            <person name="Ouwerkerk D."/>
            <person name="Duncan S.H."/>
            <person name="Louis P."/>
            <person name="Koropatkin N."/>
            <person name="Cockburn D."/>
            <person name="Kibler R."/>
            <person name="Cooper P.J."/>
            <person name="Sandoval C."/>
            <person name="Crost E."/>
            <person name="Juge N."/>
            <person name="Bayer E.A."/>
            <person name="Flint H.J."/>
        </authorList>
    </citation>
    <scope>NUCLEOTIDE SEQUENCE [LARGE SCALE GENOMIC DNA]</scope>
    <source>
        <strain evidence="2">ATCC 27255</strain>
    </source>
</reference>
<keyword evidence="1" id="KW-0238">DNA-binding</keyword>
<sequence length="150" mass="16816">MKISTKVEFGIIAVIDIASHSLNGNAVTTPEIAKRQNISKKYLEQILSSLSSAGLVRGQKGSNGGYVITKSLKEITFKDIINALDTNVLSNVYFNTRGDDDVMIRLIDNSLWSKMSSYLQEYAESITLAQLCDEYIKNNEIEHNIPMYYI</sequence>
<dbReference type="Pfam" id="PF02082">
    <property type="entry name" value="Rrf2"/>
    <property type="match status" value="1"/>
</dbReference>
<proteinExistence type="predicted"/>